<dbReference type="PANTHER" id="PTHR30346">
    <property type="entry name" value="TRANSCRIPTIONAL DUAL REGULATOR HCAR-RELATED"/>
    <property type="match status" value="1"/>
</dbReference>
<organism evidence="6 7">
    <name type="scientific">Streptosporangium lutulentum</name>
    <dbReference type="NCBI Taxonomy" id="1461250"/>
    <lineage>
        <taxon>Bacteria</taxon>
        <taxon>Bacillati</taxon>
        <taxon>Actinomycetota</taxon>
        <taxon>Actinomycetes</taxon>
        <taxon>Streptosporangiales</taxon>
        <taxon>Streptosporangiaceae</taxon>
        <taxon>Streptosporangium</taxon>
    </lineage>
</organism>
<name>A0ABT9Q4G7_9ACTN</name>
<proteinExistence type="inferred from homology"/>
<dbReference type="CDD" id="cd08414">
    <property type="entry name" value="PBP2_LTTR_aromatics_like"/>
    <property type="match status" value="1"/>
</dbReference>
<dbReference type="PROSITE" id="PS50931">
    <property type="entry name" value="HTH_LYSR"/>
    <property type="match status" value="1"/>
</dbReference>
<dbReference type="InterPro" id="IPR005119">
    <property type="entry name" value="LysR_subst-bd"/>
</dbReference>
<keyword evidence="7" id="KW-1185">Reference proteome</keyword>
<dbReference type="Gene3D" id="1.10.10.10">
    <property type="entry name" value="Winged helix-like DNA-binding domain superfamily/Winged helix DNA-binding domain"/>
    <property type="match status" value="1"/>
</dbReference>
<keyword evidence="2" id="KW-0805">Transcription regulation</keyword>
<dbReference type="InterPro" id="IPR036390">
    <property type="entry name" value="WH_DNA-bd_sf"/>
</dbReference>
<dbReference type="InterPro" id="IPR036388">
    <property type="entry name" value="WH-like_DNA-bd_sf"/>
</dbReference>
<evidence type="ECO:0000256" key="3">
    <source>
        <dbReference type="ARBA" id="ARBA00023125"/>
    </source>
</evidence>
<comment type="caution">
    <text evidence="6">The sequence shown here is derived from an EMBL/GenBank/DDBJ whole genome shotgun (WGS) entry which is preliminary data.</text>
</comment>
<dbReference type="GO" id="GO:0003677">
    <property type="term" value="F:DNA binding"/>
    <property type="evidence" value="ECO:0007669"/>
    <property type="project" value="UniProtKB-KW"/>
</dbReference>
<dbReference type="Proteomes" id="UP001225356">
    <property type="component" value="Unassembled WGS sequence"/>
</dbReference>
<dbReference type="SUPFAM" id="SSF53850">
    <property type="entry name" value="Periplasmic binding protein-like II"/>
    <property type="match status" value="1"/>
</dbReference>
<dbReference type="EMBL" id="JAUSQU010000001">
    <property type="protein sequence ID" value="MDP9841622.1"/>
    <property type="molecule type" value="Genomic_DNA"/>
</dbReference>
<dbReference type="Pfam" id="PF03466">
    <property type="entry name" value="LysR_substrate"/>
    <property type="match status" value="1"/>
</dbReference>
<evidence type="ECO:0000256" key="1">
    <source>
        <dbReference type="ARBA" id="ARBA00009437"/>
    </source>
</evidence>
<protein>
    <submittedName>
        <fullName evidence="6">DNA-binding transcriptional LysR family regulator</fullName>
    </submittedName>
</protein>
<comment type="similarity">
    <text evidence="1">Belongs to the LysR transcriptional regulatory family.</text>
</comment>
<evidence type="ECO:0000313" key="7">
    <source>
        <dbReference type="Proteomes" id="UP001225356"/>
    </source>
</evidence>
<gene>
    <name evidence="6" type="ORF">J2853_000833</name>
</gene>
<dbReference type="Pfam" id="PF00126">
    <property type="entry name" value="HTH_1"/>
    <property type="match status" value="1"/>
</dbReference>
<evidence type="ECO:0000313" key="6">
    <source>
        <dbReference type="EMBL" id="MDP9841622.1"/>
    </source>
</evidence>
<feature type="domain" description="HTH lysR-type" evidence="5">
    <location>
        <begin position="1"/>
        <end position="58"/>
    </location>
</feature>
<accession>A0ABT9Q4G7</accession>
<dbReference type="RefSeq" id="WP_307555113.1">
    <property type="nucleotide sequence ID" value="NZ_JAUSQU010000001.1"/>
</dbReference>
<evidence type="ECO:0000256" key="2">
    <source>
        <dbReference type="ARBA" id="ARBA00023015"/>
    </source>
</evidence>
<dbReference type="Gene3D" id="3.40.190.10">
    <property type="entry name" value="Periplasmic binding protein-like II"/>
    <property type="match status" value="2"/>
</dbReference>
<reference evidence="6 7" key="1">
    <citation type="submission" date="2023-07" db="EMBL/GenBank/DDBJ databases">
        <title>Sequencing the genomes of 1000 actinobacteria strains.</title>
        <authorList>
            <person name="Klenk H.-P."/>
        </authorList>
    </citation>
    <scope>NUCLEOTIDE SEQUENCE [LARGE SCALE GENOMIC DNA]</scope>
    <source>
        <strain evidence="6 7">DSM 46740</strain>
    </source>
</reference>
<keyword evidence="3 6" id="KW-0238">DNA-binding</keyword>
<dbReference type="InterPro" id="IPR000847">
    <property type="entry name" value="LysR_HTH_N"/>
</dbReference>
<sequence length="296" mass="32357">MEQPDARTFLTLAEELHFGRTAERLHTSTAQVSKAVKKLERQVGAPLFQRSSRKVTLTPIGERLRDDILPGYELIQTGFARAIAAGRSVGGTLGVGFIGAAAGMFMMEVAKEFQDRYPDCEVRIKESLYGDGVELLRREEVDVLFVGLPVIEADLTVGPVLTREKPVLAVSARHPFAGRDAISFQDLARTTLLSAPVTLPDYYDASLVPQQTDDGRPIVRGPAFATTEEMLALVGAGKGTYPVPVQAARFYARPDVAYVPIHDARPFEWALVWRSTGETACVRAFNQAAQTLTVLP</sequence>
<dbReference type="PANTHER" id="PTHR30346:SF0">
    <property type="entry name" value="HCA OPERON TRANSCRIPTIONAL ACTIVATOR HCAR"/>
    <property type="match status" value="1"/>
</dbReference>
<keyword evidence="4" id="KW-0804">Transcription</keyword>
<evidence type="ECO:0000259" key="5">
    <source>
        <dbReference type="PROSITE" id="PS50931"/>
    </source>
</evidence>
<dbReference type="SUPFAM" id="SSF46785">
    <property type="entry name" value="Winged helix' DNA-binding domain"/>
    <property type="match status" value="1"/>
</dbReference>
<evidence type="ECO:0000256" key="4">
    <source>
        <dbReference type="ARBA" id="ARBA00023163"/>
    </source>
</evidence>